<organism evidence="1 2">
    <name type="scientific">Salinibacter ruber</name>
    <dbReference type="NCBI Taxonomy" id="146919"/>
    <lineage>
        <taxon>Bacteria</taxon>
        <taxon>Pseudomonadati</taxon>
        <taxon>Rhodothermota</taxon>
        <taxon>Rhodothermia</taxon>
        <taxon>Rhodothermales</taxon>
        <taxon>Salinibacteraceae</taxon>
        <taxon>Salinibacter</taxon>
    </lineage>
</organism>
<comment type="caution">
    <text evidence="1">The sequence shown here is derived from an EMBL/GenBank/DDBJ whole genome shotgun (WGS) entry which is preliminary data.</text>
</comment>
<accession>A0A9X2Q1K7</accession>
<dbReference type="RefSeq" id="WP_259131495.1">
    <property type="nucleotide sequence ID" value="NZ_JANUAK010000004.1"/>
</dbReference>
<proteinExistence type="predicted"/>
<dbReference type="Proteomes" id="UP001155057">
    <property type="component" value="Unassembled WGS sequence"/>
</dbReference>
<protein>
    <submittedName>
        <fullName evidence="1">Uncharacterized protein</fullName>
    </submittedName>
</protein>
<dbReference type="AlphaFoldDB" id="A0A9X2Q1K7"/>
<evidence type="ECO:0000313" key="2">
    <source>
        <dbReference type="Proteomes" id="UP001155057"/>
    </source>
</evidence>
<reference evidence="1" key="1">
    <citation type="submission" date="2022-08" db="EMBL/GenBank/DDBJ databases">
        <title>Genomic Encyclopedia of Type Strains, Phase V (KMG-V): Genome sequencing to study the core and pangenomes of soil and plant-associated prokaryotes.</title>
        <authorList>
            <person name="Whitman W."/>
        </authorList>
    </citation>
    <scope>NUCLEOTIDE SEQUENCE</scope>
    <source>
        <strain evidence="1">SP3049</strain>
    </source>
</reference>
<name>A0A9X2Q1K7_9BACT</name>
<evidence type="ECO:0000313" key="1">
    <source>
        <dbReference type="EMBL" id="MCS3709834.1"/>
    </source>
</evidence>
<sequence length="146" mass="17346">MDRLRKSQRWQFETERGTIETVRIWLRQEGRPVIIVGDWQCPAEVAEQARKWVPKWAPLAVQEFREAGQPKAEPIKGLPESLRYFERLRGGDEEYSLASISLQWETDPREHVRREWKVSSYSREWVDIRDHQDDVSEEILAVGERS</sequence>
<dbReference type="EMBL" id="JANUAE010000004">
    <property type="protein sequence ID" value="MCS3709834.1"/>
    <property type="molecule type" value="Genomic_DNA"/>
</dbReference>
<gene>
    <name evidence="1" type="ORF">GGP61_001438</name>
</gene>